<dbReference type="AlphaFoldDB" id="A0A917C3P4"/>
<comment type="caution">
    <text evidence="3">The sequence shown here is derived from an EMBL/GenBank/DDBJ whole genome shotgun (WGS) entry which is preliminary data.</text>
</comment>
<evidence type="ECO:0000259" key="1">
    <source>
        <dbReference type="Pfam" id="PF13173"/>
    </source>
</evidence>
<dbReference type="RefSeq" id="WP_188665274.1">
    <property type="nucleotide sequence ID" value="NZ_BMHV01000016.1"/>
</dbReference>
<sequence length="478" mass="54321">METYGVETVKNRLLFDNPWWALDDQAPPKFKQPSKRLFFEQFAQKVEQGDIGRAVVLSGPRRVGKTVMVRQMVARLIEGGASPRHVLLASLSTPTYWDVGFYKIIELFMERNAETAEGKMLYAFLDDMQYVADWETDLKKVAKDFPQVRIVAALSAGVPLAEEIETKDPGYDVAVLPPVSFAEFLRFRGREQELFGGDPAQHRLAFNQSNLSALNRELNYYINYGGFPESILGKMQGAPSPLFVRDGMIERLLHKDTASFFGINDLKGLSHLFTLLAYNTALEVSIEELARETKIAKNTLRKYLDFLESAWLIRRLHRVDKNAKRFQRAVSFKVYITSPSWYAALFGPVLPNDDVYGRLVETAVYTQWLGASKRISALTYASWRGGKIDLVGFQDLAMQKQRAPEPNLVIEMDWKQKLSGFGEGPQTVTEFVRLNCNGEEDTLLLTHNMVRTGYHRHVRIQSVPASLYAYGLVNELPE</sequence>
<feature type="domain" description="DUF4143" evidence="2">
    <location>
        <begin position="255"/>
        <end position="391"/>
    </location>
</feature>
<proteinExistence type="predicted"/>
<dbReference type="EMBL" id="BMHV01000016">
    <property type="protein sequence ID" value="GGF68493.1"/>
    <property type="molecule type" value="Genomic_DNA"/>
</dbReference>
<accession>A0A917C3P4</accession>
<evidence type="ECO:0000259" key="2">
    <source>
        <dbReference type="Pfam" id="PF13635"/>
    </source>
</evidence>
<evidence type="ECO:0000313" key="3">
    <source>
        <dbReference type="EMBL" id="GGF68493.1"/>
    </source>
</evidence>
<dbReference type="Pfam" id="PF13635">
    <property type="entry name" value="DUF4143"/>
    <property type="match status" value="1"/>
</dbReference>
<protein>
    <submittedName>
        <fullName evidence="3">ATPase</fullName>
    </submittedName>
</protein>
<dbReference type="Proteomes" id="UP000632498">
    <property type="component" value="Unassembled WGS sequence"/>
</dbReference>
<gene>
    <name evidence="3" type="ORF">GCM10011332_23310</name>
</gene>
<keyword evidence="4" id="KW-1185">Reference proteome</keyword>
<dbReference type="PANTHER" id="PTHR33295:SF18">
    <property type="entry name" value="AAA+ ATPASE DOMAIN-CONTAINING PROTEIN"/>
    <property type="match status" value="1"/>
</dbReference>
<dbReference type="InterPro" id="IPR025420">
    <property type="entry name" value="DUF4143"/>
</dbReference>
<dbReference type="InterPro" id="IPR027417">
    <property type="entry name" value="P-loop_NTPase"/>
</dbReference>
<reference evidence="3" key="1">
    <citation type="journal article" date="2014" name="Int. J. Syst. Evol. Microbiol.">
        <title>Complete genome sequence of Corynebacterium casei LMG S-19264T (=DSM 44701T), isolated from a smear-ripened cheese.</title>
        <authorList>
            <consortium name="US DOE Joint Genome Institute (JGI-PGF)"/>
            <person name="Walter F."/>
            <person name="Albersmeier A."/>
            <person name="Kalinowski J."/>
            <person name="Ruckert C."/>
        </authorList>
    </citation>
    <scope>NUCLEOTIDE SEQUENCE</scope>
    <source>
        <strain evidence="3">CGMCC 1.15254</strain>
    </source>
</reference>
<dbReference type="PANTHER" id="PTHR33295">
    <property type="entry name" value="ATPASE"/>
    <property type="match status" value="1"/>
</dbReference>
<feature type="domain" description="AAA" evidence="1">
    <location>
        <begin position="53"/>
        <end position="185"/>
    </location>
</feature>
<reference evidence="3" key="2">
    <citation type="submission" date="2020-09" db="EMBL/GenBank/DDBJ databases">
        <authorList>
            <person name="Sun Q."/>
            <person name="Zhou Y."/>
        </authorList>
    </citation>
    <scope>NUCLEOTIDE SEQUENCE</scope>
    <source>
        <strain evidence="3">CGMCC 1.15254</strain>
    </source>
</reference>
<organism evidence="3 4">
    <name type="scientific">Terasakiella brassicae</name>
    <dbReference type="NCBI Taxonomy" id="1634917"/>
    <lineage>
        <taxon>Bacteria</taxon>
        <taxon>Pseudomonadati</taxon>
        <taxon>Pseudomonadota</taxon>
        <taxon>Alphaproteobacteria</taxon>
        <taxon>Rhodospirillales</taxon>
        <taxon>Terasakiellaceae</taxon>
        <taxon>Terasakiella</taxon>
    </lineage>
</organism>
<dbReference type="SUPFAM" id="SSF52540">
    <property type="entry name" value="P-loop containing nucleoside triphosphate hydrolases"/>
    <property type="match status" value="1"/>
</dbReference>
<dbReference type="InterPro" id="IPR041682">
    <property type="entry name" value="AAA_14"/>
</dbReference>
<evidence type="ECO:0000313" key="4">
    <source>
        <dbReference type="Proteomes" id="UP000632498"/>
    </source>
</evidence>
<name>A0A917C3P4_9PROT</name>
<dbReference type="Pfam" id="PF13173">
    <property type="entry name" value="AAA_14"/>
    <property type="match status" value="1"/>
</dbReference>